<protein>
    <submittedName>
        <fullName evidence="6">Rieske 2Fe-2S domain-containing protein</fullName>
    </submittedName>
</protein>
<dbReference type="GO" id="GO:0051537">
    <property type="term" value="F:2 iron, 2 sulfur cluster binding"/>
    <property type="evidence" value="ECO:0007669"/>
    <property type="project" value="UniProtKB-KW"/>
</dbReference>
<evidence type="ECO:0000256" key="3">
    <source>
        <dbReference type="ARBA" id="ARBA00023004"/>
    </source>
</evidence>
<comment type="caution">
    <text evidence="6">The sequence shown here is derived from an EMBL/GenBank/DDBJ whole genome shotgun (WGS) entry which is preliminary data.</text>
</comment>
<organism evidence="6 7">
    <name type="scientific">Candidatus Dechloromonas phosphorivorans</name>
    <dbReference type="NCBI Taxonomy" id="2899244"/>
    <lineage>
        <taxon>Bacteria</taxon>
        <taxon>Pseudomonadati</taxon>
        <taxon>Pseudomonadota</taxon>
        <taxon>Betaproteobacteria</taxon>
        <taxon>Rhodocyclales</taxon>
        <taxon>Azonexaceae</taxon>
        <taxon>Dechloromonas</taxon>
    </lineage>
</organism>
<evidence type="ECO:0000256" key="1">
    <source>
        <dbReference type="ARBA" id="ARBA00022714"/>
    </source>
</evidence>
<evidence type="ECO:0000259" key="5">
    <source>
        <dbReference type="PROSITE" id="PS51296"/>
    </source>
</evidence>
<evidence type="ECO:0000256" key="2">
    <source>
        <dbReference type="ARBA" id="ARBA00022723"/>
    </source>
</evidence>
<evidence type="ECO:0000313" key="6">
    <source>
        <dbReference type="EMBL" id="MBK7415726.1"/>
    </source>
</evidence>
<dbReference type="Pfam" id="PF00355">
    <property type="entry name" value="Rieske"/>
    <property type="match status" value="1"/>
</dbReference>
<gene>
    <name evidence="6" type="ORF">IPJ38_12030</name>
</gene>
<dbReference type="PROSITE" id="PS51296">
    <property type="entry name" value="RIESKE"/>
    <property type="match status" value="1"/>
</dbReference>
<dbReference type="EMBL" id="JADJMS010000024">
    <property type="protein sequence ID" value="MBK7415726.1"/>
    <property type="molecule type" value="Genomic_DNA"/>
</dbReference>
<feature type="domain" description="Rieske" evidence="5">
    <location>
        <begin position="8"/>
        <end position="113"/>
    </location>
</feature>
<dbReference type="Gene3D" id="2.102.10.10">
    <property type="entry name" value="Rieske [2Fe-2S] iron-sulphur domain"/>
    <property type="match status" value="1"/>
</dbReference>
<proteinExistence type="predicted"/>
<evidence type="ECO:0000256" key="4">
    <source>
        <dbReference type="ARBA" id="ARBA00023014"/>
    </source>
</evidence>
<keyword evidence="4" id="KW-0411">Iron-sulfur</keyword>
<dbReference type="AlphaFoldDB" id="A0A935JXE0"/>
<keyword evidence="3" id="KW-0408">Iron</keyword>
<dbReference type="SUPFAM" id="SSF50022">
    <property type="entry name" value="ISP domain"/>
    <property type="match status" value="1"/>
</dbReference>
<dbReference type="InterPro" id="IPR036922">
    <property type="entry name" value="Rieske_2Fe-2S_sf"/>
</dbReference>
<evidence type="ECO:0000313" key="7">
    <source>
        <dbReference type="Proteomes" id="UP000739411"/>
    </source>
</evidence>
<sequence length="123" mass="14147">MDRIIPKIAICPSHELAEGQYRKLKMRFEGREDECLLLRFDGKVYAYINRCVHMPRRLDCEQQTVFDHTGRFLRCSMHGIVYTPQTGASISTMCEGEQLRAVEVYEEGGEVGFADFRVTGFSC</sequence>
<dbReference type="InterPro" id="IPR017941">
    <property type="entry name" value="Rieske_2Fe-2S"/>
</dbReference>
<reference evidence="6 7" key="1">
    <citation type="submission" date="2020-10" db="EMBL/GenBank/DDBJ databases">
        <title>Connecting structure to function with the recovery of over 1000 high-quality activated sludge metagenome-assembled genomes encoding full-length rRNA genes using long-read sequencing.</title>
        <authorList>
            <person name="Singleton C.M."/>
            <person name="Petriglieri F."/>
            <person name="Kristensen J.M."/>
            <person name="Kirkegaard R.H."/>
            <person name="Michaelsen T.Y."/>
            <person name="Andersen M.H."/>
            <person name="Karst S.M."/>
            <person name="Dueholm M.S."/>
            <person name="Nielsen P.H."/>
            <person name="Albertsen M."/>
        </authorList>
    </citation>
    <scope>NUCLEOTIDE SEQUENCE [LARGE SCALE GENOMIC DNA]</scope>
    <source>
        <strain evidence="6">EsbW_18-Q3-R4-48_BATAC.463</strain>
    </source>
</reference>
<dbReference type="GO" id="GO:0046872">
    <property type="term" value="F:metal ion binding"/>
    <property type="evidence" value="ECO:0007669"/>
    <property type="project" value="UniProtKB-KW"/>
</dbReference>
<keyword evidence="1" id="KW-0001">2Fe-2S</keyword>
<keyword evidence="2" id="KW-0479">Metal-binding</keyword>
<accession>A0A935JXE0</accession>
<dbReference type="Proteomes" id="UP000739411">
    <property type="component" value="Unassembled WGS sequence"/>
</dbReference>
<name>A0A935JXE0_9RHOO</name>